<gene>
    <name evidence="2" type="ORF">AC578_5019</name>
</gene>
<dbReference type="EMBL" id="LFZN01000130">
    <property type="protein sequence ID" value="KXS97867.1"/>
    <property type="molecule type" value="Genomic_DNA"/>
</dbReference>
<evidence type="ECO:0000256" key="1">
    <source>
        <dbReference type="SAM" id="MobiDB-lite"/>
    </source>
</evidence>
<comment type="caution">
    <text evidence="2">The sequence shown here is derived from an EMBL/GenBank/DDBJ whole genome shotgun (WGS) entry which is preliminary data.</text>
</comment>
<dbReference type="AlphaFoldDB" id="A0A139H5Y9"/>
<feature type="region of interest" description="Disordered" evidence="1">
    <location>
        <begin position="149"/>
        <end position="175"/>
    </location>
</feature>
<evidence type="ECO:0000313" key="3">
    <source>
        <dbReference type="Proteomes" id="UP000070133"/>
    </source>
</evidence>
<organism evidence="2 3">
    <name type="scientific">Pseudocercospora eumusae</name>
    <dbReference type="NCBI Taxonomy" id="321146"/>
    <lineage>
        <taxon>Eukaryota</taxon>
        <taxon>Fungi</taxon>
        <taxon>Dikarya</taxon>
        <taxon>Ascomycota</taxon>
        <taxon>Pezizomycotina</taxon>
        <taxon>Dothideomycetes</taxon>
        <taxon>Dothideomycetidae</taxon>
        <taxon>Mycosphaerellales</taxon>
        <taxon>Mycosphaerellaceae</taxon>
        <taxon>Pseudocercospora</taxon>
    </lineage>
</organism>
<protein>
    <submittedName>
        <fullName evidence="2">Uncharacterized protein</fullName>
    </submittedName>
</protein>
<keyword evidence="3" id="KW-1185">Reference proteome</keyword>
<feature type="compositionally biased region" description="Low complexity" evidence="1">
    <location>
        <begin position="160"/>
        <end position="171"/>
    </location>
</feature>
<name>A0A139H5Y9_9PEZI</name>
<accession>A0A139H5Y9</accession>
<evidence type="ECO:0000313" key="2">
    <source>
        <dbReference type="EMBL" id="KXS97867.1"/>
    </source>
</evidence>
<sequence>MAAVRWMVLPFDSVNFAEPLWPQSARDVANVYLRVVLIGRGVIANEGPPRLYSKLDGLSCFIDGAAALQSASKPSLETTVERKISNFSLVLTLFTISITHIFRHPSRPRQPNKSPILTQMQRLPPRLHIHRTNPLMHRPILSLTHIRTISRSPTPPTPLQTPTRIATTTSRTPRKIQRPIQPMRRNRNPILKSIIPHLQLDEKIMSNPLPRPPHFPRHQIPHKRPRHPFNLLGILEIFFSEHGFLRIGDPFSRRKSNESEGDLVADAGNFELGFAWGGVVEFEVPGEGEPGFEVEEGVESVGTPVVEECCEADGGGEVVGGRVFCERFCLDDLEGISVYG</sequence>
<reference evidence="2 3" key="1">
    <citation type="submission" date="2015-07" db="EMBL/GenBank/DDBJ databases">
        <title>Comparative genomics of the Sigatoka disease complex on banana suggests a link between parallel evolutionary changes in Pseudocercospora fijiensis and Pseudocercospora eumusae and increased virulence on the banana host.</title>
        <authorList>
            <person name="Chang T.-C."/>
            <person name="Salvucci A."/>
            <person name="Crous P.W."/>
            <person name="Stergiopoulos I."/>
        </authorList>
    </citation>
    <scope>NUCLEOTIDE SEQUENCE [LARGE SCALE GENOMIC DNA]</scope>
    <source>
        <strain evidence="2 3">CBS 114824</strain>
    </source>
</reference>
<dbReference type="Proteomes" id="UP000070133">
    <property type="component" value="Unassembled WGS sequence"/>
</dbReference>
<proteinExistence type="predicted"/>